<reference evidence="10" key="1">
    <citation type="submission" date="2024-06" db="EMBL/GenBank/DDBJ databases">
        <authorList>
            <person name="Li S."/>
        </authorList>
    </citation>
    <scope>NUCLEOTIDE SEQUENCE</scope>
    <source>
        <strain evidence="10">SR10</strain>
    </source>
</reference>
<dbReference type="Pfam" id="PF00155">
    <property type="entry name" value="Aminotran_1_2"/>
    <property type="match status" value="1"/>
</dbReference>
<dbReference type="FunFam" id="3.40.640.10:FF:000023">
    <property type="entry name" value="Transcriptional regulator, GntR family"/>
    <property type="match status" value="1"/>
</dbReference>
<gene>
    <name evidence="10" type="ORF">ABU614_09355</name>
</gene>
<dbReference type="Gene3D" id="3.40.640.10">
    <property type="entry name" value="Type I PLP-dependent aspartate aminotransferase-like (Major domain)"/>
    <property type="match status" value="1"/>
</dbReference>
<protein>
    <submittedName>
        <fullName evidence="10">PLP-dependent aminotransferase family protein</fullName>
    </submittedName>
</protein>
<comment type="similarity">
    <text evidence="1">In the C-terminal section; belongs to the class-I pyridoxal-phosphate-dependent aminotransferase family.</text>
</comment>
<accession>A0AAU8N0E6</accession>
<feature type="domain" description="HTH gntR-type" evidence="9">
    <location>
        <begin position="1"/>
        <end position="69"/>
    </location>
</feature>
<dbReference type="CDD" id="cd00609">
    <property type="entry name" value="AAT_like"/>
    <property type="match status" value="1"/>
</dbReference>
<evidence type="ECO:0000256" key="8">
    <source>
        <dbReference type="SAM" id="MobiDB-lite"/>
    </source>
</evidence>
<evidence type="ECO:0000256" key="5">
    <source>
        <dbReference type="ARBA" id="ARBA00023015"/>
    </source>
</evidence>
<dbReference type="Gene3D" id="1.10.10.10">
    <property type="entry name" value="Winged helix-like DNA-binding domain superfamily/Winged helix DNA-binding domain"/>
    <property type="match status" value="1"/>
</dbReference>
<dbReference type="PANTHER" id="PTHR46577:SF2">
    <property type="entry name" value="TRANSCRIPTIONAL REGULATORY PROTEIN"/>
    <property type="match status" value="1"/>
</dbReference>
<proteinExistence type="inferred from homology"/>
<evidence type="ECO:0000256" key="4">
    <source>
        <dbReference type="ARBA" id="ARBA00022898"/>
    </source>
</evidence>
<dbReference type="GO" id="GO:0003677">
    <property type="term" value="F:DNA binding"/>
    <property type="evidence" value="ECO:0007669"/>
    <property type="project" value="UniProtKB-KW"/>
</dbReference>
<evidence type="ECO:0000256" key="6">
    <source>
        <dbReference type="ARBA" id="ARBA00023125"/>
    </source>
</evidence>
<evidence type="ECO:0000256" key="2">
    <source>
        <dbReference type="ARBA" id="ARBA00022576"/>
    </source>
</evidence>
<evidence type="ECO:0000256" key="1">
    <source>
        <dbReference type="ARBA" id="ARBA00005384"/>
    </source>
</evidence>
<dbReference type="InterPro" id="IPR036390">
    <property type="entry name" value="WH_DNA-bd_sf"/>
</dbReference>
<dbReference type="GO" id="GO:0008483">
    <property type="term" value="F:transaminase activity"/>
    <property type="evidence" value="ECO:0007669"/>
    <property type="project" value="UniProtKB-KW"/>
</dbReference>
<dbReference type="GO" id="GO:0003700">
    <property type="term" value="F:DNA-binding transcription factor activity"/>
    <property type="evidence" value="ECO:0007669"/>
    <property type="project" value="InterPro"/>
</dbReference>
<dbReference type="AlphaFoldDB" id="A0AAU8N0E6"/>
<dbReference type="PROSITE" id="PS50949">
    <property type="entry name" value="HTH_GNTR"/>
    <property type="match status" value="1"/>
</dbReference>
<dbReference type="EMBL" id="CP159925">
    <property type="protein sequence ID" value="XCO76972.1"/>
    <property type="molecule type" value="Genomic_DNA"/>
</dbReference>
<dbReference type="Gene3D" id="3.90.1150.10">
    <property type="entry name" value="Aspartate Aminotransferase, domain 1"/>
    <property type="match status" value="1"/>
</dbReference>
<keyword evidence="5" id="KW-0805">Transcription regulation</keyword>
<dbReference type="InterPro" id="IPR015424">
    <property type="entry name" value="PyrdxlP-dep_Trfase"/>
</dbReference>
<dbReference type="GO" id="GO:0030170">
    <property type="term" value="F:pyridoxal phosphate binding"/>
    <property type="evidence" value="ECO:0007669"/>
    <property type="project" value="InterPro"/>
</dbReference>
<feature type="region of interest" description="Disordered" evidence="8">
    <location>
        <begin position="66"/>
        <end position="87"/>
    </location>
</feature>
<dbReference type="InterPro" id="IPR036388">
    <property type="entry name" value="WH-like_DNA-bd_sf"/>
</dbReference>
<dbReference type="Pfam" id="PF00392">
    <property type="entry name" value="GntR"/>
    <property type="match status" value="1"/>
</dbReference>
<evidence type="ECO:0000256" key="3">
    <source>
        <dbReference type="ARBA" id="ARBA00022679"/>
    </source>
</evidence>
<keyword evidence="2 10" id="KW-0032">Aminotransferase</keyword>
<name>A0AAU8N0E6_9GAMM</name>
<dbReference type="PANTHER" id="PTHR46577">
    <property type="entry name" value="HTH-TYPE TRANSCRIPTIONAL REGULATORY PROTEIN GABR"/>
    <property type="match status" value="1"/>
</dbReference>
<keyword evidence="4" id="KW-0663">Pyridoxal phosphate</keyword>
<keyword evidence="3" id="KW-0808">Transferase</keyword>
<dbReference type="SUPFAM" id="SSF46785">
    <property type="entry name" value="Winged helix' DNA-binding domain"/>
    <property type="match status" value="1"/>
</dbReference>
<dbReference type="RefSeq" id="WP_363800270.1">
    <property type="nucleotide sequence ID" value="NZ_CP159925.1"/>
</dbReference>
<evidence type="ECO:0000256" key="7">
    <source>
        <dbReference type="ARBA" id="ARBA00023163"/>
    </source>
</evidence>
<organism evidence="10">
    <name type="scientific">Lysobacter firmicutimachus</name>
    <dbReference type="NCBI Taxonomy" id="1792846"/>
    <lineage>
        <taxon>Bacteria</taxon>
        <taxon>Pseudomonadati</taxon>
        <taxon>Pseudomonadota</taxon>
        <taxon>Gammaproteobacteria</taxon>
        <taxon>Lysobacterales</taxon>
        <taxon>Lysobacteraceae</taxon>
        <taxon>Lysobacter</taxon>
    </lineage>
</organism>
<keyword evidence="6" id="KW-0238">DNA-binding</keyword>
<dbReference type="InterPro" id="IPR015421">
    <property type="entry name" value="PyrdxlP-dep_Trfase_major"/>
</dbReference>
<dbReference type="InterPro" id="IPR051446">
    <property type="entry name" value="HTH_trans_reg/aminotransferase"/>
</dbReference>
<sequence length="472" mass="51834">MKRYQALADDIARSIRQGLLRPGQRLPSVRETRAARGVSAATVFQAYYLLEAQGLVQPRPRSGYYVRAAPEPLPPEPDAASAPDGESRPVDISALVFEVLESAMAREVVPLGSAFLSPALFPLARLGRAMAHEAVHLDPRSTVDDLTPGKSELRRHIALRYRVEGVDLGAGDLVICNGAIEALNLCIAATTRPGDAVLVESPCFYVALQTLERYGLRAVEVPTHPREGIDLGALDAAIRRHAPKACWLMTRFQNPLGASLPEAKTRELVELLARHELPLIEDDVYGELHFGAQRPRPAKAFDTRGLVLHCSSFSKTLAPGYRIGWAAPGRYAQQVARLKLTHTLATCVPAQLAIARYLQRGSYERHLRGLRKTLAQQQAAYLRAVAQHFPAGTRVTRPDGGYFLWIELPPDRDALWIQRQAAQRGISVAPGPIFSAHRGYRHCLRLNYGHPLDDRVDAGLRVLGELSAARSG</sequence>
<keyword evidence="7" id="KW-0804">Transcription</keyword>
<dbReference type="SUPFAM" id="SSF53383">
    <property type="entry name" value="PLP-dependent transferases"/>
    <property type="match status" value="1"/>
</dbReference>
<dbReference type="SMART" id="SM00345">
    <property type="entry name" value="HTH_GNTR"/>
    <property type="match status" value="1"/>
</dbReference>
<dbReference type="InterPro" id="IPR004839">
    <property type="entry name" value="Aminotransferase_I/II_large"/>
</dbReference>
<evidence type="ECO:0000259" key="9">
    <source>
        <dbReference type="PROSITE" id="PS50949"/>
    </source>
</evidence>
<dbReference type="InterPro" id="IPR015422">
    <property type="entry name" value="PyrdxlP-dep_Trfase_small"/>
</dbReference>
<evidence type="ECO:0000313" key="10">
    <source>
        <dbReference type="EMBL" id="XCO76972.1"/>
    </source>
</evidence>
<dbReference type="CDD" id="cd07377">
    <property type="entry name" value="WHTH_GntR"/>
    <property type="match status" value="1"/>
</dbReference>
<dbReference type="InterPro" id="IPR000524">
    <property type="entry name" value="Tscrpt_reg_HTH_GntR"/>
</dbReference>